<dbReference type="EMBL" id="BAAAZN010000012">
    <property type="protein sequence ID" value="GAA3561897.1"/>
    <property type="molecule type" value="Genomic_DNA"/>
</dbReference>
<name>A0ABP6X5P0_9PSEU</name>
<dbReference type="InterPro" id="IPR036291">
    <property type="entry name" value="NAD(P)-bd_dom_sf"/>
</dbReference>
<sequence>MTEQSEETLPVVVLGGTGRVGSAVINELTARRRPVVAVSRHRATAQDMPLVTSRAGDVHDLREALRGIQAAAVVIAVTPFTAPPESFASFDTDFYTHIVNQLQVLLPAGTRVIDVAVTAIAYLEDGSTVSDHEELFPARLRPFSRAHARGADRLGISPLNGTVLIPAAGLGVQDSTTVSQPTLLSEPVSVEDVTAAVDHAALARAVADQLAVTTPGAPRLLVRTA</sequence>
<dbReference type="Gene3D" id="3.40.50.720">
    <property type="entry name" value="NAD(P)-binding Rossmann-like Domain"/>
    <property type="match status" value="1"/>
</dbReference>
<accession>A0ABP6X5P0</accession>
<organism evidence="2 3">
    <name type="scientific">Amycolatopsis ultiminotia</name>
    <dbReference type="NCBI Taxonomy" id="543629"/>
    <lineage>
        <taxon>Bacteria</taxon>
        <taxon>Bacillati</taxon>
        <taxon>Actinomycetota</taxon>
        <taxon>Actinomycetes</taxon>
        <taxon>Pseudonocardiales</taxon>
        <taxon>Pseudonocardiaceae</taxon>
        <taxon>Amycolatopsis</taxon>
    </lineage>
</organism>
<evidence type="ECO:0000313" key="3">
    <source>
        <dbReference type="Proteomes" id="UP001500689"/>
    </source>
</evidence>
<keyword evidence="3" id="KW-1185">Reference proteome</keyword>
<proteinExistence type="predicted"/>
<dbReference type="RefSeq" id="WP_344864283.1">
    <property type="nucleotide sequence ID" value="NZ_BAAAZN010000012.1"/>
</dbReference>
<comment type="caution">
    <text evidence="2">The sequence shown here is derived from an EMBL/GenBank/DDBJ whole genome shotgun (WGS) entry which is preliminary data.</text>
</comment>
<feature type="domain" description="NAD(P)-binding" evidence="1">
    <location>
        <begin position="15"/>
        <end position="210"/>
    </location>
</feature>
<gene>
    <name evidence="2" type="ORF">GCM10022222_52040</name>
</gene>
<dbReference type="Pfam" id="PF13460">
    <property type="entry name" value="NAD_binding_10"/>
    <property type="match status" value="1"/>
</dbReference>
<dbReference type="SUPFAM" id="SSF51735">
    <property type="entry name" value="NAD(P)-binding Rossmann-fold domains"/>
    <property type="match status" value="1"/>
</dbReference>
<dbReference type="InterPro" id="IPR016040">
    <property type="entry name" value="NAD(P)-bd_dom"/>
</dbReference>
<evidence type="ECO:0000259" key="1">
    <source>
        <dbReference type="Pfam" id="PF13460"/>
    </source>
</evidence>
<dbReference type="Proteomes" id="UP001500689">
    <property type="component" value="Unassembled WGS sequence"/>
</dbReference>
<reference evidence="3" key="1">
    <citation type="journal article" date="2019" name="Int. J. Syst. Evol. Microbiol.">
        <title>The Global Catalogue of Microorganisms (GCM) 10K type strain sequencing project: providing services to taxonomists for standard genome sequencing and annotation.</title>
        <authorList>
            <consortium name="The Broad Institute Genomics Platform"/>
            <consortium name="The Broad Institute Genome Sequencing Center for Infectious Disease"/>
            <person name="Wu L."/>
            <person name="Ma J."/>
        </authorList>
    </citation>
    <scope>NUCLEOTIDE SEQUENCE [LARGE SCALE GENOMIC DNA]</scope>
    <source>
        <strain evidence="3">JCM 16898</strain>
    </source>
</reference>
<protein>
    <recommendedName>
        <fullName evidence="1">NAD(P)-binding domain-containing protein</fullName>
    </recommendedName>
</protein>
<evidence type="ECO:0000313" key="2">
    <source>
        <dbReference type="EMBL" id="GAA3561897.1"/>
    </source>
</evidence>